<reference evidence="1 2" key="1">
    <citation type="submission" date="2019-02" db="EMBL/GenBank/DDBJ databases">
        <title>Prokaryotic population dynamics and viral predation in marine succession experiment using metagenomics: the confinement effect.</title>
        <authorList>
            <person name="Haro-Moreno J.M."/>
            <person name="Rodriguez-Valera F."/>
            <person name="Lopez-Perez M."/>
        </authorList>
    </citation>
    <scope>NUCLEOTIDE SEQUENCE [LARGE SCALE GENOMIC DNA]</scope>
    <source>
        <strain evidence="1">MED-G170</strain>
    </source>
</reference>
<accession>A0A520MFR6</accession>
<protein>
    <submittedName>
        <fullName evidence="1">Uncharacterized protein</fullName>
    </submittedName>
</protein>
<proteinExistence type="predicted"/>
<dbReference type="Proteomes" id="UP000315889">
    <property type="component" value="Unassembled WGS sequence"/>
</dbReference>
<name>A0A520MFR6_9GAMM</name>
<evidence type="ECO:0000313" key="1">
    <source>
        <dbReference type="EMBL" id="RZO20074.1"/>
    </source>
</evidence>
<dbReference type="EMBL" id="SHBP01000006">
    <property type="protein sequence ID" value="RZO20074.1"/>
    <property type="molecule type" value="Genomic_DNA"/>
</dbReference>
<comment type="caution">
    <text evidence="1">The sequence shown here is derived from an EMBL/GenBank/DDBJ whole genome shotgun (WGS) entry which is preliminary data.</text>
</comment>
<organism evidence="1 2">
    <name type="scientific">SAR92 clade bacterium</name>
    <dbReference type="NCBI Taxonomy" id="2315479"/>
    <lineage>
        <taxon>Bacteria</taxon>
        <taxon>Pseudomonadati</taxon>
        <taxon>Pseudomonadota</taxon>
        <taxon>Gammaproteobacteria</taxon>
        <taxon>Cellvibrionales</taxon>
        <taxon>Porticoccaceae</taxon>
        <taxon>SAR92 clade</taxon>
    </lineage>
</organism>
<sequence length="177" mass="19895">MQVSNKVGQVDDMLIALTKRAVNMNTAISSFEELNRTIQEMGDIQEQFLDQQNLLLIAVKEIKTQIPAEAAQKVATQNAAVGLKINQLEDTLNKQNLTIASVTKSMVGLSSRIEKFEERLVDVKRLTEDVDALVTLEREDYLEVLKRQAILQEAQGGKQIIKVPRDPDLIFYSIKTP</sequence>
<gene>
    <name evidence="1" type="ORF">EVB03_05615</name>
</gene>
<evidence type="ECO:0000313" key="2">
    <source>
        <dbReference type="Proteomes" id="UP000315889"/>
    </source>
</evidence>
<dbReference type="AlphaFoldDB" id="A0A520MFR6"/>